<dbReference type="SUPFAM" id="SSF54001">
    <property type="entry name" value="Cysteine proteinases"/>
    <property type="match status" value="1"/>
</dbReference>
<reference evidence="2" key="1">
    <citation type="submission" date="2010-01" db="EMBL/GenBank/DDBJ databases">
        <title>Genome fragments of uncultured bacteria from the North Pacific subtropical Gyre.</title>
        <authorList>
            <person name="Pham V.D."/>
            <person name="Delong E.F."/>
        </authorList>
    </citation>
    <scope>NUCLEOTIDE SEQUENCE</scope>
</reference>
<dbReference type="InterPro" id="IPR026444">
    <property type="entry name" value="Secre_tail"/>
</dbReference>
<evidence type="ECO:0000259" key="1">
    <source>
        <dbReference type="PROSITE" id="PS50853"/>
    </source>
</evidence>
<dbReference type="PROSITE" id="PS50853">
    <property type="entry name" value="FN3"/>
    <property type="match status" value="1"/>
</dbReference>
<dbReference type="InterPro" id="IPR013783">
    <property type="entry name" value="Ig-like_fold"/>
</dbReference>
<dbReference type="AlphaFoldDB" id="E7C792"/>
<sequence>MRATVILTFLWLINVLFGGIRFEEKLFLPWGTETNSIGLRHGPGGPFGPTFIFIDNEIIQIIDTQNKLFKLFHDNQIINTLPLPNSHIDKADYRENGTLLLLSNNHTWRIGPGGNNFITSSESFPKGVADRAERIGKNQFRLITAQGTVIYFNETNTATVKVLGQTPSGLRYIMVEKIINQIPLEVNRQVLVIDNNGSELNRFDIPPISFTYISKEFHVDKSGALTMLHTRTNGVHILSWKYDETIETVPELPEHFFKALEFPVLEDPPIEIDHQRTMQDFPTVTPAEALAIADQYVQHQWTATAANITNGRINDPNGVEIETPEWIEPGSNYHVPYQWGGFRTLDQLEAGLLSGKYAGDKATDCTQNYCVSPHCVGVDCSGLVSRCWKLPTHYSTRMMDDSIAVAYQNWDELQPGDVIHKPGHVRMVILRNSDGSFLTVEAAGYDWKVSYRSYYISQLSSYTPRYYIGMEGVIGNIPKPELQVLNVSDSLTISWLPVDTAQILGYNIFYQEGGNWVSALNGNIIAADQSAVVLPIAADTPYYYKMQSVASSDDSTMSFPSDTYGSYKAGTNETILIVDGFDRIDGSFLFPYHEFSKTMGNALEPWGYSFESADNDAVISGSVDLTNYDAVFWNLGDESTADETFSDIEQNFVKTYLQQGGNLFISGSEIAWDLDNLGSTTDRNFIRNYLKVTYAQDDAGSYEVQGQANTVFENLILNYDNGNYGVYEENYPDAFSTINGGAVALLYGNNLIAAVHFSGLVPGGSEPAHVFMMGFPFETIYDDWQKISLAGMVLSDFGFNMQLSGQEPITPIQFSLLRNYPNPFNNSTTFQFTIPSLGNVKINVYNLLGQVVATPLNEIRGPGLNTTYFSGNSLASGMYIYAIKWEDRTAQSKFLLVK</sequence>
<dbReference type="InterPro" id="IPR003961">
    <property type="entry name" value="FN3_dom"/>
</dbReference>
<accession>E7C792</accession>
<dbReference type="InterPro" id="IPR038765">
    <property type="entry name" value="Papain-like_cys_pep_sf"/>
</dbReference>
<name>E7C792_9BACT</name>
<evidence type="ECO:0000313" key="2">
    <source>
        <dbReference type="EMBL" id="ADI23316.1"/>
    </source>
</evidence>
<dbReference type="EMBL" id="GU568011">
    <property type="protein sequence ID" value="ADI23316.1"/>
    <property type="molecule type" value="Genomic_DNA"/>
</dbReference>
<dbReference type="Gene3D" id="2.60.40.10">
    <property type="entry name" value="Immunoglobulins"/>
    <property type="match status" value="1"/>
</dbReference>
<dbReference type="Pfam" id="PF18962">
    <property type="entry name" value="Por_Secre_tail"/>
    <property type="match status" value="1"/>
</dbReference>
<dbReference type="NCBIfam" id="TIGR04183">
    <property type="entry name" value="Por_Secre_tail"/>
    <property type="match status" value="1"/>
</dbReference>
<proteinExistence type="predicted"/>
<feature type="domain" description="Fibronectin type-III" evidence="1">
    <location>
        <begin position="476"/>
        <end position="574"/>
    </location>
</feature>
<protein>
    <recommendedName>
        <fullName evidence="1">Fibronectin type-III domain-containing protein</fullName>
    </recommendedName>
</protein>
<organism evidence="2">
    <name type="scientific">uncultured nuHF2 cluster bacterium HF0770_19K18</name>
    <dbReference type="NCBI Taxonomy" id="723592"/>
    <lineage>
        <taxon>Bacteria</taxon>
        <taxon>environmental samples</taxon>
    </lineage>
</organism>
<dbReference type="Gene3D" id="2.60.40.4070">
    <property type="match status" value="1"/>
</dbReference>
<dbReference type="InterPro" id="IPR036116">
    <property type="entry name" value="FN3_sf"/>
</dbReference>
<dbReference type="SUPFAM" id="SSF49265">
    <property type="entry name" value="Fibronectin type III"/>
    <property type="match status" value="1"/>
</dbReference>
<dbReference type="Gene3D" id="3.90.1720.10">
    <property type="entry name" value="endopeptidase domain like (from Nostoc punctiforme)"/>
    <property type="match status" value="1"/>
</dbReference>